<reference evidence="2" key="1">
    <citation type="submission" date="2019-05" db="EMBL/GenBank/DDBJ databases">
        <authorList>
            <consortium name="Pathogen Informatics"/>
        </authorList>
    </citation>
    <scope>NUCLEOTIDE SEQUENCE [LARGE SCALE GENOMIC DNA]</scope>
    <source>
        <strain evidence="2">NCTC12965</strain>
    </source>
</reference>
<feature type="domain" description="AMP-dependent synthetase/ligase" evidence="1">
    <location>
        <begin position="3"/>
        <end position="90"/>
    </location>
</feature>
<dbReference type="GO" id="GO:0044550">
    <property type="term" value="P:secondary metabolite biosynthetic process"/>
    <property type="evidence" value="ECO:0007669"/>
    <property type="project" value="TreeGrafter"/>
</dbReference>
<dbReference type="GO" id="GO:0005737">
    <property type="term" value="C:cytoplasm"/>
    <property type="evidence" value="ECO:0007669"/>
    <property type="project" value="TreeGrafter"/>
</dbReference>
<dbReference type="GO" id="GO:0031177">
    <property type="term" value="F:phosphopantetheine binding"/>
    <property type="evidence" value="ECO:0007669"/>
    <property type="project" value="TreeGrafter"/>
</dbReference>
<dbReference type="EMBL" id="CABEEZ010000125">
    <property type="protein sequence ID" value="VTR51941.1"/>
    <property type="molecule type" value="Genomic_DNA"/>
</dbReference>
<dbReference type="PANTHER" id="PTHR45527">
    <property type="entry name" value="NONRIBOSOMAL PEPTIDE SYNTHETASE"/>
    <property type="match status" value="1"/>
</dbReference>
<name>A0A4U9W1Q0_SERFO</name>
<dbReference type="InterPro" id="IPR020845">
    <property type="entry name" value="AMP-binding_CS"/>
</dbReference>
<dbReference type="Pfam" id="PF00501">
    <property type="entry name" value="AMP-binding"/>
    <property type="match status" value="1"/>
</dbReference>
<organism evidence="2">
    <name type="scientific">Serratia fonticola</name>
    <dbReference type="NCBI Taxonomy" id="47917"/>
    <lineage>
        <taxon>Bacteria</taxon>
        <taxon>Pseudomonadati</taxon>
        <taxon>Pseudomonadota</taxon>
        <taxon>Gammaproteobacteria</taxon>
        <taxon>Enterobacterales</taxon>
        <taxon>Yersiniaceae</taxon>
        <taxon>Serratia</taxon>
    </lineage>
</organism>
<evidence type="ECO:0000313" key="2">
    <source>
        <dbReference type="EMBL" id="VTR51941.1"/>
    </source>
</evidence>
<dbReference type="Gene3D" id="3.40.50.980">
    <property type="match status" value="1"/>
</dbReference>
<dbReference type="AlphaFoldDB" id="A0A4U9W1Q0"/>
<sequence length="99" mass="10939">MFPLNPGEAGNRLSFILQDTQAKAILGDSASVSYLNEIAELPQVPIIAVDNLQFQRDLVAQQQSENLDIAIDLKQLAYIIYTSGTTGKPKRRHDRTRGA</sequence>
<evidence type="ECO:0000259" key="1">
    <source>
        <dbReference type="Pfam" id="PF00501"/>
    </source>
</evidence>
<dbReference type="PROSITE" id="PS00455">
    <property type="entry name" value="AMP_BINDING"/>
    <property type="match status" value="1"/>
</dbReference>
<gene>
    <name evidence="2" type="primary">dhbF_7</name>
    <name evidence="2" type="ORF">NCTC12965_06266</name>
</gene>
<dbReference type="InterPro" id="IPR000873">
    <property type="entry name" value="AMP-dep_synth/lig_dom"/>
</dbReference>
<proteinExistence type="predicted"/>
<dbReference type="GO" id="GO:0043041">
    <property type="term" value="P:amino acid activation for nonribosomal peptide biosynthetic process"/>
    <property type="evidence" value="ECO:0007669"/>
    <property type="project" value="TreeGrafter"/>
</dbReference>
<dbReference type="PANTHER" id="PTHR45527:SF1">
    <property type="entry name" value="FATTY ACID SYNTHASE"/>
    <property type="match status" value="1"/>
</dbReference>
<accession>A0A4U9W1Q0</accession>
<dbReference type="SUPFAM" id="SSF56801">
    <property type="entry name" value="Acetyl-CoA synthetase-like"/>
    <property type="match status" value="1"/>
</dbReference>
<protein>
    <submittedName>
        <fullName evidence="2">Dimodular nonribosomal peptide synthase</fullName>
    </submittedName>
</protein>